<keyword evidence="2" id="KW-1185">Reference proteome</keyword>
<name>A0A9W4GWG0_9ACTN</name>
<comment type="caution">
    <text evidence="1">The sequence shown here is derived from an EMBL/GenBank/DDBJ whole genome shotgun (WGS) entry which is preliminary data.</text>
</comment>
<evidence type="ECO:0000313" key="2">
    <source>
        <dbReference type="Proteomes" id="UP001153328"/>
    </source>
</evidence>
<dbReference type="Proteomes" id="UP001153328">
    <property type="component" value="Unassembled WGS sequence"/>
</dbReference>
<organism evidence="1 2">
    <name type="scientific">Actinacidiphila bryophytorum</name>
    <dbReference type="NCBI Taxonomy" id="1436133"/>
    <lineage>
        <taxon>Bacteria</taxon>
        <taxon>Bacillati</taxon>
        <taxon>Actinomycetota</taxon>
        <taxon>Actinomycetes</taxon>
        <taxon>Kitasatosporales</taxon>
        <taxon>Streptomycetaceae</taxon>
        <taxon>Actinacidiphila</taxon>
    </lineage>
</organism>
<reference evidence="1" key="1">
    <citation type="submission" date="2021-06" db="EMBL/GenBank/DDBJ databases">
        <authorList>
            <person name="Arsene-Ploetze F."/>
        </authorList>
    </citation>
    <scope>NUCLEOTIDE SEQUENCE</scope>
    <source>
        <strain evidence="1">SBRY1</strain>
    </source>
</reference>
<gene>
    <name evidence="1" type="ORF">SBRY_10878</name>
</gene>
<protein>
    <submittedName>
        <fullName evidence="1">Uncharacterized protein</fullName>
    </submittedName>
</protein>
<accession>A0A9W4GWG0</accession>
<dbReference type="AlphaFoldDB" id="A0A9W4GWG0"/>
<proteinExistence type="predicted"/>
<sequence length="82" mass="8797">MAIIRTVAHTRGVERRSTVVNTVPVQRDVLHEAVPAVAAFARPAVRLHARIGGLRELPRPVFPLSMRCADPAGGRPDVGRGA</sequence>
<dbReference type="EMBL" id="CAJVAX010000001">
    <property type="protein sequence ID" value="CAG7605961.1"/>
    <property type="molecule type" value="Genomic_DNA"/>
</dbReference>
<evidence type="ECO:0000313" key="1">
    <source>
        <dbReference type="EMBL" id="CAG7605961.1"/>
    </source>
</evidence>